<evidence type="ECO:0000259" key="6">
    <source>
        <dbReference type="PROSITE" id="PS50035"/>
    </source>
</evidence>
<protein>
    <recommendedName>
        <fullName evidence="3">Phospholipase D</fullName>
    </recommendedName>
    <alternativeName>
        <fullName evidence="5">Choline phosphatase</fullName>
    </alternativeName>
</protein>
<dbReference type="Gene3D" id="3.30.870.10">
    <property type="entry name" value="Endonuclease Chain A"/>
    <property type="match status" value="2"/>
</dbReference>
<gene>
    <name evidence="7" type="ORF">E8L99_09060</name>
</gene>
<evidence type="ECO:0000256" key="1">
    <source>
        <dbReference type="ARBA" id="ARBA00003145"/>
    </source>
</evidence>
<evidence type="ECO:0000256" key="4">
    <source>
        <dbReference type="ARBA" id="ARBA00022525"/>
    </source>
</evidence>
<dbReference type="InterPro" id="IPR025202">
    <property type="entry name" value="PLD-like_dom"/>
</dbReference>
<dbReference type="Proteomes" id="UP000298588">
    <property type="component" value="Chromosome"/>
</dbReference>
<dbReference type="EMBL" id="CP039865">
    <property type="protein sequence ID" value="QCK85900.1"/>
    <property type="molecule type" value="Genomic_DNA"/>
</dbReference>
<reference evidence="7 8" key="1">
    <citation type="submission" date="2019-04" db="EMBL/GenBank/DDBJ databases">
        <title>Phreatobacter aquaticus sp. nov.</title>
        <authorList>
            <person name="Choi A."/>
            <person name="Baek K."/>
        </authorList>
    </citation>
    <scope>NUCLEOTIDE SEQUENCE [LARGE SCALE GENOMIC DNA]</scope>
    <source>
        <strain evidence="7 8">NMCR1094</strain>
    </source>
</reference>
<comment type="subcellular location">
    <subcellularLocation>
        <location evidence="2">Secreted</location>
    </subcellularLocation>
</comment>
<evidence type="ECO:0000256" key="3">
    <source>
        <dbReference type="ARBA" id="ARBA00018392"/>
    </source>
</evidence>
<proteinExistence type="predicted"/>
<evidence type="ECO:0000256" key="2">
    <source>
        <dbReference type="ARBA" id="ARBA00004613"/>
    </source>
</evidence>
<dbReference type="InterPro" id="IPR001736">
    <property type="entry name" value="PLipase_D/transphosphatidylase"/>
</dbReference>
<comment type="function">
    <text evidence="1">Could be a virulence factor.</text>
</comment>
<accession>A0A4D7QD21</accession>
<dbReference type="PROSITE" id="PS50035">
    <property type="entry name" value="PLD"/>
    <property type="match status" value="1"/>
</dbReference>
<dbReference type="GO" id="GO:0003824">
    <property type="term" value="F:catalytic activity"/>
    <property type="evidence" value="ECO:0007669"/>
    <property type="project" value="InterPro"/>
</dbReference>
<evidence type="ECO:0000256" key="5">
    <source>
        <dbReference type="ARBA" id="ARBA00029594"/>
    </source>
</evidence>
<dbReference type="KEGG" id="paqt:E8L99_09060"/>
<dbReference type="GO" id="GO:0006793">
    <property type="term" value="P:phosphorus metabolic process"/>
    <property type="evidence" value="ECO:0007669"/>
    <property type="project" value="UniProtKB-ARBA"/>
</dbReference>
<organism evidence="7 8">
    <name type="scientific">Phreatobacter aquaticus</name>
    <dbReference type="NCBI Taxonomy" id="2570229"/>
    <lineage>
        <taxon>Bacteria</taxon>
        <taxon>Pseudomonadati</taxon>
        <taxon>Pseudomonadota</taxon>
        <taxon>Alphaproteobacteria</taxon>
        <taxon>Hyphomicrobiales</taxon>
        <taxon>Phreatobacteraceae</taxon>
        <taxon>Phreatobacter</taxon>
    </lineage>
</organism>
<evidence type="ECO:0000313" key="7">
    <source>
        <dbReference type="EMBL" id="QCK85900.1"/>
    </source>
</evidence>
<dbReference type="Pfam" id="PF13091">
    <property type="entry name" value="PLDc_2"/>
    <property type="match status" value="1"/>
</dbReference>
<name>A0A4D7QD21_9HYPH</name>
<dbReference type="AlphaFoldDB" id="A0A4D7QD21"/>
<dbReference type="SUPFAM" id="SSF56024">
    <property type="entry name" value="Phospholipase D/nuclease"/>
    <property type="match status" value="2"/>
</dbReference>
<dbReference type="OrthoDB" id="8410695at2"/>
<keyword evidence="4" id="KW-0964">Secreted</keyword>
<sequence>MKYVYLPLYRMAVSYSFSFGRRWSIIEHMLLVECAGAKRTALELSIISNLPQRLVIEALINLLRANWVEVRSQDSRTYFAATVAGRKWASQQDLPERLQRDVRWDAVCVERVTGHWMRADDLDLVHERDLPAGEETISAQMQTFKPNDAALRDLFRLNMDESLEPETPQFRPPSPYFARIGIAFGEVQTGLPPGTPMALRQLLLDVSAGTTDTEVSAYTPKAQPAGSVARDDIGPDDLIVGGDAHLAMLKEALEAARSTIVIHSCFISPNTIQELLPDLERAARRRVRIELLWGLHNDPESNKPSKKITDSLAILATLPPAAKSRVCLSPDSSGSHAKIIIYDDRATRRWVTIVGSCNFLSSEFDWLEVSLRTRSLLFATKLMSRLLTSQLPSVGTWSGTARRLNAIWSDMRQQSRVQSESGTHSITLLTDRDHYACITHARDVAKNDIELVCDLYGLAAEISVLVPMETAAKRGVSVRVKYSRPSKFLLQEGHVPCADEIAKRGISIERLDDVHAKYIGWDEDDIVISSFNWMATSVDNTRSGCAEVGAYVSGPAIRTILATKLACLPVAPPVHGSPPVGPAKPS</sequence>
<feature type="domain" description="PLD phosphodiesterase" evidence="6">
    <location>
        <begin position="331"/>
        <end position="363"/>
    </location>
</feature>
<dbReference type="GO" id="GO:0005576">
    <property type="term" value="C:extracellular region"/>
    <property type="evidence" value="ECO:0007669"/>
    <property type="project" value="UniProtKB-SubCell"/>
</dbReference>
<evidence type="ECO:0000313" key="8">
    <source>
        <dbReference type="Proteomes" id="UP000298588"/>
    </source>
</evidence>
<keyword evidence="8" id="KW-1185">Reference proteome</keyword>